<comment type="caution">
    <text evidence="1">The sequence shown here is derived from an EMBL/GenBank/DDBJ whole genome shotgun (WGS) entry which is preliminary data.</text>
</comment>
<dbReference type="PATRIC" id="fig|137591.24.peg.1947"/>
<organism evidence="1 2">
    <name type="scientific">Weissella cibaria</name>
    <dbReference type="NCBI Taxonomy" id="137591"/>
    <lineage>
        <taxon>Bacteria</taxon>
        <taxon>Bacillati</taxon>
        <taxon>Bacillota</taxon>
        <taxon>Bacilli</taxon>
        <taxon>Lactobacillales</taxon>
        <taxon>Lactobacillaceae</taxon>
        <taxon>Weissella</taxon>
    </lineage>
</organism>
<gene>
    <name evidence="1" type="ORF">ab3b_02002</name>
</gene>
<evidence type="ECO:0000313" key="2">
    <source>
        <dbReference type="Proteomes" id="UP000032289"/>
    </source>
</evidence>
<dbReference type="RefSeq" id="WP_043941755.1">
    <property type="nucleotide sequence ID" value="NZ_JWHT01000050.1"/>
</dbReference>
<dbReference type="AlphaFoldDB" id="A0A0D1LM12"/>
<dbReference type="EMBL" id="JWHT01000050">
    <property type="protein sequence ID" value="KIU21340.1"/>
    <property type="molecule type" value="Genomic_DNA"/>
</dbReference>
<name>A0A0D1LM12_9LACO</name>
<accession>A0A0D1LM12</accession>
<dbReference type="Proteomes" id="UP000032289">
    <property type="component" value="Unassembled WGS sequence"/>
</dbReference>
<evidence type="ECO:0000313" key="1">
    <source>
        <dbReference type="EMBL" id="KIU21340.1"/>
    </source>
</evidence>
<protein>
    <submittedName>
        <fullName evidence="1">Uncharacterized protein</fullName>
    </submittedName>
</protein>
<reference evidence="1 2" key="1">
    <citation type="journal article" date="2015" name="Microbiology (Mosc.)">
        <title>Genomics of the Weissella cibaria species with an examination of its metabolic traits.</title>
        <authorList>
            <person name="Lynch K.M."/>
            <person name="Lucid A."/>
            <person name="Arendt E.K."/>
            <person name="Sleator R.D."/>
            <person name="Lucey B."/>
            <person name="Coffey A."/>
        </authorList>
    </citation>
    <scope>NUCLEOTIDE SEQUENCE [LARGE SCALE GENOMIC DNA]</scope>
    <source>
        <strain evidence="1 2">AB3b</strain>
    </source>
</reference>
<proteinExistence type="predicted"/>
<sequence>MTKYVIDLPAAATVIVAKKRLLLNETDVMRIPVSQLELYVEPTVEKRVIELPADSIAWLERMKSNLETIDVYDLLNNVLDDNSGSYHAYQFNFNSETDALNTLAEWLLGHVEFVPKDEPKYMVEVDMHDKYGNLKRAHVWQNDKHGAFTPYIDEAELPSTYYNYKEFSEEVADKLVAGLTALKPRKVKVEE</sequence>